<sequence>MMESKTSESASGSENAEPKVERREPEDPRIGRWKGIRFVENFFVLVCFGCLLLWHGTRPIRDDYTRFPGGLVNPKDGGLPTDPQPRNLSKTIALFSLSTNILLMVLLDNASRCAGEPINKPPMILMLFACEIFSIAITILSLDVYLQAISGVVAGSALCLSVCFATDLAYTSVKGNE</sequence>
<keyword evidence="2" id="KW-1133">Transmembrane helix</keyword>
<dbReference type="AlphaFoldDB" id="A0AAW2HYK8"/>
<keyword evidence="2" id="KW-0472">Membrane</keyword>
<proteinExistence type="predicted"/>
<feature type="region of interest" description="Disordered" evidence="1">
    <location>
        <begin position="1"/>
        <end position="26"/>
    </location>
</feature>
<organism evidence="3">
    <name type="scientific">Menopon gallinae</name>
    <name type="common">poultry shaft louse</name>
    <dbReference type="NCBI Taxonomy" id="328185"/>
    <lineage>
        <taxon>Eukaryota</taxon>
        <taxon>Metazoa</taxon>
        <taxon>Ecdysozoa</taxon>
        <taxon>Arthropoda</taxon>
        <taxon>Hexapoda</taxon>
        <taxon>Insecta</taxon>
        <taxon>Pterygota</taxon>
        <taxon>Neoptera</taxon>
        <taxon>Paraneoptera</taxon>
        <taxon>Psocodea</taxon>
        <taxon>Troctomorpha</taxon>
        <taxon>Phthiraptera</taxon>
        <taxon>Amblycera</taxon>
        <taxon>Menoponidae</taxon>
        <taxon>Menopon</taxon>
    </lineage>
</organism>
<keyword evidence="2" id="KW-0812">Transmembrane</keyword>
<evidence type="ECO:0000256" key="1">
    <source>
        <dbReference type="SAM" id="MobiDB-lite"/>
    </source>
</evidence>
<evidence type="ECO:0000256" key="2">
    <source>
        <dbReference type="SAM" id="Phobius"/>
    </source>
</evidence>
<reference evidence="3" key="1">
    <citation type="journal article" date="2024" name="Gigascience">
        <title>Chromosome-level genome of the poultry shaft louse Menopon gallinae provides insight into the host-switching and adaptive evolution of parasitic lice.</title>
        <authorList>
            <person name="Xu Y."/>
            <person name="Ma L."/>
            <person name="Liu S."/>
            <person name="Liang Y."/>
            <person name="Liu Q."/>
            <person name="He Z."/>
            <person name="Tian L."/>
            <person name="Duan Y."/>
            <person name="Cai W."/>
            <person name="Li H."/>
            <person name="Song F."/>
        </authorList>
    </citation>
    <scope>NUCLEOTIDE SEQUENCE</scope>
    <source>
        <strain evidence="3">Cailab_2023a</strain>
    </source>
</reference>
<comment type="caution">
    <text evidence="3">The sequence shown here is derived from an EMBL/GenBank/DDBJ whole genome shotgun (WGS) entry which is preliminary data.</text>
</comment>
<feature type="transmembrane region" description="Helical" evidence="2">
    <location>
        <begin position="148"/>
        <end position="170"/>
    </location>
</feature>
<evidence type="ECO:0000313" key="3">
    <source>
        <dbReference type="EMBL" id="KAL0275055.1"/>
    </source>
</evidence>
<gene>
    <name evidence="3" type="ORF">PYX00_003036</name>
</gene>
<name>A0AAW2HYK8_9NEOP</name>
<accession>A0AAW2HYK8</accession>
<dbReference type="EMBL" id="JARGDH010000002">
    <property type="protein sequence ID" value="KAL0275055.1"/>
    <property type="molecule type" value="Genomic_DNA"/>
</dbReference>
<feature type="transmembrane region" description="Helical" evidence="2">
    <location>
        <begin position="123"/>
        <end position="142"/>
    </location>
</feature>
<feature type="compositionally biased region" description="Basic and acidic residues" evidence="1">
    <location>
        <begin position="16"/>
        <end position="26"/>
    </location>
</feature>
<feature type="transmembrane region" description="Helical" evidence="2">
    <location>
        <begin position="38"/>
        <end position="57"/>
    </location>
</feature>
<protein>
    <submittedName>
        <fullName evidence="3">Uncharacterized protein</fullName>
    </submittedName>
</protein>